<reference evidence="1" key="1">
    <citation type="journal article" date="2023" name="G3 (Bethesda)">
        <title>Whole genome assemblies of Zophobas morio and Tenebrio molitor.</title>
        <authorList>
            <person name="Kaur S."/>
            <person name="Stinson S.A."/>
            <person name="diCenzo G.C."/>
        </authorList>
    </citation>
    <scope>NUCLEOTIDE SEQUENCE</scope>
    <source>
        <strain evidence="1">QUZm001</strain>
    </source>
</reference>
<name>A0AA38J0E8_9CUCU</name>
<protein>
    <submittedName>
        <fullName evidence="1">Uncharacterized protein</fullName>
    </submittedName>
</protein>
<keyword evidence="2" id="KW-1185">Reference proteome</keyword>
<gene>
    <name evidence="1" type="ORF">Zmor_001066</name>
</gene>
<dbReference type="Proteomes" id="UP001168821">
    <property type="component" value="Unassembled WGS sequence"/>
</dbReference>
<evidence type="ECO:0000313" key="1">
    <source>
        <dbReference type="EMBL" id="KAJ3665575.1"/>
    </source>
</evidence>
<comment type="caution">
    <text evidence="1">The sequence shown here is derived from an EMBL/GenBank/DDBJ whole genome shotgun (WGS) entry which is preliminary data.</text>
</comment>
<dbReference type="AlphaFoldDB" id="A0AA38J0E8"/>
<dbReference type="EMBL" id="JALNTZ010000001">
    <property type="protein sequence ID" value="KAJ3665575.1"/>
    <property type="molecule type" value="Genomic_DNA"/>
</dbReference>
<evidence type="ECO:0000313" key="2">
    <source>
        <dbReference type="Proteomes" id="UP001168821"/>
    </source>
</evidence>
<accession>A0AA38J0E8</accession>
<organism evidence="1 2">
    <name type="scientific">Zophobas morio</name>
    <dbReference type="NCBI Taxonomy" id="2755281"/>
    <lineage>
        <taxon>Eukaryota</taxon>
        <taxon>Metazoa</taxon>
        <taxon>Ecdysozoa</taxon>
        <taxon>Arthropoda</taxon>
        <taxon>Hexapoda</taxon>
        <taxon>Insecta</taxon>
        <taxon>Pterygota</taxon>
        <taxon>Neoptera</taxon>
        <taxon>Endopterygota</taxon>
        <taxon>Coleoptera</taxon>
        <taxon>Polyphaga</taxon>
        <taxon>Cucujiformia</taxon>
        <taxon>Tenebrionidae</taxon>
        <taxon>Zophobas</taxon>
    </lineage>
</organism>
<sequence length="246" mass="27773">MTFVCKCCNKEYPAGEAVTCFICKNTFSNNCANLNDKDTRVLRSKKNINWTYTACSTIDVAGQIAGLTSVIEQLQKQMSEFKVLLSSQSNQPICNNESFTIDDVLSEIDARNAKEKNIIIFNMNESESAAGDLNLVDDIFKHLDVKVDTGKIGIFRLGKDRSEDKIRPLKIVLNSKDEVGLILKKSKNLKTFVRNPKLFINKDLTVRQLGLKRKIITDFHDRKAKGENIYLKYSNGMPQIVVAKNL</sequence>
<proteinExistence type="predicted"/>